<keyword evidence="6" id="KW-1185">Reference proteome</keyword>
<keyword evidence="3 4" id="KW-0440">LIM domain</keyword>
<dbReference type="PROSITE" id="PS50023">
    <property type="entry name" value="LIM_DOMAIN_2"/>
    <property type="match status" value="4"/>
</dbReference>
<dbReference type="PANTHER" id="PTHR24216:SF8">
    <property type="entry name" value="PAXILLIN, ISOFORM F"/>
    <property type="match status" value="1"/>
</dbReference>
<dbReference type="Proteomes" id="UP000694941">
    <property type="component" value="Unplaced"/>
</dbReference>
<dbReference type="InterPro" id="IPR001781">
    <property type="entry name" value="Znf_LIM"/>
</dbReference>
<evidence type="ECO:0000256" key="1">
    <source>
        <dbReference type="ARBA" id="ARBA00022723"/>
    </source>
</evidence>
<dbReference type="Gene3D" id="2.10.110.10">
    <property type="entry name" value="Cysteine Rich Protein"/>
    <property type="match status" value="4"/>
</dbReference>
<keyword evidence="2 4" id="KW-0862">Zinc</keyword>
<protein>
    <submittedName>
        <fullName evidence="7">Paxillin-like</fullName>
    </submittedName>
</protein>
<sequence>MSTQGESKAGGKSECAACKKEIIGQVVKALEQTWHPEHFKCKKCSQELATKKFFQRDDDLYCEEDYLKLFAPHCAYCNGPIKEKCVKALNKTWHQEHFNCTHCGRQFGEDGFLEKDGKPYCRKDFAEIFSLKCGGCNKPINEKYISALKGQWHAQCFVCRDCGQSFEGGSFFDLDGKPYCEKHYHAKRGTLCGGCKKPISGQCVTAISQKYHPEHFVCHYCKKQLTTSSFKEKQDKPYCVDCFQKLYG</sequence>
<keyword evidence="1 4" id="KW-0479">Metal-binding</keyword>
<evidence type="ECO:0000256" key="2">
    <source>
        <dbReference type="ARBA" id="ARBA00022833"/>
    </source>
</evidence>
<feature type="domain" description="LIM zinc-binding" evidence="5">
    <location>
        <begin position="131"/>
        <end position="190"/>
    </location>
</feature>
<evidence type="ECO:0000256" key="4">
    <source>
        <dbReference type="PROSITE-ProRule" id="PRU00125"/>
    </source>
</evidence>
<proteinExistence type="predicted"/>
<dbReference type="RefSeq" id="XP_013789525.1">
    <property type="nucleotide sequence ID" value="XM_013934071.2"/>
</dbReference>
<feature type="domain" description="LIM zinc-binding" evidence="5">
    <location>
        <begin position="191"/>
        <end position="248"/>
    </location>
</feature>
<evidence type="ECO:0000313" key="6">
    <source>
        <dbReference type="Proteomes" id="UP000694941"/>
    </source>
</evidence>
<name>A0ABM1BVK7_LIMPO</name>
<dbReference type="CDD" id="cd09338">
    <property type="entry name" value="LIM3_Paxillin_like"/>
    <property type="match status" value="1"/>
</dbReference>
<dbReference type="Pfam" id="PF00412">
    <property type="entry name" value="LIM"/>
    <property type="match status" value="4"/>
</dbReference>
<evidence type="ECO:0000259" key="5">
    <source>
        <dbReference type="PROSITE" id="PS50023"/>
    </source>
</evidence>
<gene>
    <name evidence="7" type="primary">LOC106473387</name>
</gene>
<dbReference type="GeneID" id="106473387"/>
<accession>A0ABM1BVK7</accession>
<feature type="domain" description="LIM zinc-binding" evidence="5">
    <location>
        <begin position="73"/>
        <end position="130"/>
    </location>
</feature>
<feature type="domain" description="LIM zinc-binding" evidence="5">
    <location>
        <begin position="13"/>
        <end position="72"/>
    </location>
</feature>
<reference evidence="7" key="1">
    <citation type="submission" date="2025-08" db="UniProtKB">
        <authorList>
            <consortium name="RefSeq"/>
        </authorList>
    </citation>
    <scope>IDENTIFICATION</scope>
    <source>
        <tissue evidence="7">Muscle</tissue>
    </source>
</reference>
<organism evidence="6 7">
    <name type="scientific">Limulus polyphemus</name>
    <name type="common">Atlantic horseshoe crab</name>
    <dbReference type="NCBI Taxonomy" id="6850"/>
    <lineage>
        <taxon>Eukaryota</taxon>
        <taxon>Metazoa</taxon>
        <taxon>Ecdysozoa</taxon>
        <taxon>Arthropoda</taxon>
        <taxon>Chelicerata</taxon>
        <taxon>Merostomata</taxon>
        <taxon>Xiphosura</taxon>
        <taxon>Limulidae</taxon>
        <taxon>Limulus</taxon>
    </lineage>
</organism>
<evidence type="ECO:0000313" key="7">
    <source>
        <dbReference type="RefSeq" id="XP_013789525.1"/>
    </source>
</evidence>
<dbReference type="CDD" id="cd09339">
    <property type="entry name" value="LIM4_Paxillin_like"/>
    <property type="match status" value="1"/>
</dbReference>
<dbReference type="SMART" id="SM00132">
    <property type="entry name" value="LIM"/>
    <property type="match status" value="4"/>
</dbReference>
<dbReference type="PANTHER" id="PTHR24216">
    <property type="entry name" value="PAXILLIN-RELATED"/>
    <property type="match status" value="1"/>
</dbReference>
<evidence type="ECO:0000256" key="3">
    <source>
        <dbReference type="ARBA" id="ARBA00023038"/>
    </source>
</evidence>
<dbReference type="SUPFAM" id="SSF57716">
    <property type="entry name" value="Glucocorticoid receptor-like (DNA-binding domain)"/>
    <property type="match status" value="5"/>
</dbReference>
<dbReference type="PROSITE" id="PS00478">
    <property type="entry name" value="LIM_DOMAIN_1"/>
    <property type="match status" value="4"/>
</dbReference>